<keyword evidence="2" id="KW-0677">Repeat</keyword>
<evidence type="ECO:0000256" key="2">
    <source>
        <dbReference type="ARBA" id="ARBA00022737"/>
    </source>
</evidence>
<dbReference type="RefSeq" id="WP_191768529.1">
    <property type="nucleotide sequence ID" value="NZ_JACSQS010000001.1"/>
</dbReference>
<dbReference type="Pfam" id="PF01839">
    <property type="entry name" value="FG-GAP"/>
    <property type="match status" value="1"/>
</dbReference>
<dbReference type="Pfam" id="PF13517">
    <property type="entry name" value="FG-GAP_3"/>
    <property type="match status" value="4"/>
</dbReference>
<dbReference type="PANTHER" id="PTHR46580:SF4">
    <property type="entry name" value="ATP_GTP-BINDING PROTEIN"/>
    <property type="match status" value="1"/>
</dbReference>
<comment type="caution">
    <text evidence="5">The sequence shown here is derived from an EMBL/GenBank/DDBJ whole genome shotgun (WGS) entry which is preliminary data.</text>
</comment>
<dbReference type="InterPro" id="IPR013517">
    <property type="entry name" value="FG-GAP"/>
</dbReference>
<organism evidence="5 6">
    <name type="scientific">Stenotrophomonas lacuserhaii</name>
    <dbReference type="NCBI Taxonomy" id="2760084"/>
    <lineage>
        <taxon>Bacteria</taxon>
        <taxon>Pseudomonadati</taxon>
        <taxon>Pseudomonadota</taxon>
        <taxon>Gammaproteobacteria</taxon>
        <taxon>Lysobacterales</taxon>
        <taxon>Lysobacteraceae</taxon>
        <taxon>Stenotrophomonas</taxon>
    </lineage>
</organism>
<name>A0A8X8FPM7_9GAMM</name>
<accession>A0A8X8FPM7</accession>
<keyword evidence="3" id="KW-0325">Glycoprotein</keyword>
<gene>
    <name evidence="5" type="ORF">H9654_01785</name>
</gene>
<proteinExistence type="predicted"/>
<evidence type="ECO:0000256" key="3">
    <source>
        <dbReference type="ARBA" id="ARBA00023180"/>
    </source>
</evidence>
<evidence type="ECO:0000313" key="5">
    <source>
        <dbReference type="EMBL" id="MBD7952922.1"/>
    </source>
</evidence>
<feature type="signal peptide" evidence="4">
    <location>
        <begin position="1"/>
        <end position="18"/>
    </location>
</feature>
<evidence type="ECO:0000256" key="1">
    <source>
        <dbReference type="ARBA" id="ARBA00022729"/>
    </source>
</evidence>
<dbReference type="Proteomes" id="UP000636938">
    <property type="component" value="Unassembled WGS sequence"/>
</dbReference>
<dbReference type="SUPFAM" id="SSF69318">
    <property type="entry name" value="Integrin alpha N-terminal domain"/>
    <property type="match status" value="1"/>
</dbReference>
<reference evidence="5 6" key="1">
    <citation type="submission" date="2020-08" db="EMBL/GenBank/DDBJ databases">
        <title>A Genomic Blueprint of the Chicken Gut Microbiome.</title>
        <authorList>
            <person name="Gilroy R."/>
            <person name="Ravi A."/>
            <person name="Getino M."/>
            <person name="Pursley I."/>
            <person name="Horton D.L."/>
            <person name="Alikhan N.-F."/>
            <person name="Baker D."/>
            <person name="Gharbi K."/>
            <person name="Hall N."/>
            <person name="Watson M."/>
            <person name="Adriaenssens E.M."/>
            <person name="Foster-Nyarko E."/>
            <person name="Jarju S."/>
            <person name="Secka A."/>
            <person name="Antonio M."/>
            <person name="Oren A."/>
            <person name="Chaudhuri R."/>
            <person name="La Ragione R.M."/>
            <person name="Hildebrand F."/>
            <person name="Pallen M.J."/>
        </authorList>
    </citation>
    <scope>NUCLEOTIDE SEQUENCE [LARGE SCALE GENOMIC DNA]</scope>
    <source>
        <strain evidence="5 6">Sa5BUN4</strain>
    </source>
</reference>
<dbReference type="InterPro" id="IPR013519">
    <property type="entry name" value="Int_alpha_beta-p"/>
</dbReference>
<keyword evidence="6" id="KW-1185">Reference proteome</keyword>
<evidence type="ECO:0000313" key="6">
    <source>
        <dbReference type="Proteomes" id="UP000636938"/>
    </source>
</evidence>
<evidence type="ECO:0000256" key="4">
    <source>
        <dbReference type="SAM" id="SignalP"/>
    </source>
</evidence>
<dbReference type="Gene3D" id="2.130.10.130">
    <property type="entry name" value="Integrin alpha, N-terminal"/>
    <property type="match status" value="2"/>
</dbReference>
<dbReference type="SMART" id="SM00191">
    <property type="entry name" value="Int_alpha"/>
    <property type="match status" value="3"/>
</dbReference>
<feature type="chain" id="PRO_5036451320" evidence="4">
    <location>
        <begin position="19"/>
        <end position="435"/>
    </location>
</feature>
<protein>
    <submittedName>
        <fullName evidence="5">VCBS repeat-containing protein</fullName>
    </submittedName>
</protein>
<dbReference type="InterPro" id="IPR028994">
    <property type="entry name" value="Integrin_alpha_N"/>
</dbReference>
<dbReference type="AlphaFoldDB" id="A0A8X8FPM7"/>
<dbReference type="EMBL" id="JACSQS010000001">
    <property type="protein sequence ID" value="MBD7952922.1"/>
    <property type="molecule type" value="Genomic_DNA"/>
</dbReference>
<sequence>MPTRFSIPLLATSLAVLADAHATAQRAGPRDPVTDAFEVINEAPSSVFVDATTTHVPTAPSLHSTDSVFVDVNGDGHRDVVVSVEHGVNRLYLNDGTGKLRYVPDAFGRTMRDNEHVRTADFNGDGHADMVFISESEEVHQLFLGDGKGGFTDASERLPAGSQGNGLAVGDVDGDGRADIFIGSTGETGHGAGAPARASRSLLFLNDPKRPGHFIDASATHLPQGDAQTEGVALADIDGDGDLDVVLASPAHPNRLLINDGRGRGRFSDQSHRLELKVPMETREVHVADLTGDGRPDIVFFNITSNNAAWDKDPQTRLLVNDGNGRFRDETAERLPAHTFSSWAGTVVDFNHDGHLDLLVGAIQVPGFVPLQLRAWQNDGKGHFRDVTLAVVPGITVGRSWSMGQGDLDGDGRPDVLTGGWGTQARLLLSGGADG</sequence>
<keyword evidence="1 4" id="KW-0732">Signal</keyword>
<dbReference type="PANTHER" id="PTHR46580">
    <property type="entry name" value="SENSOR KINASE-RELATED"/>
    <property type="match status" value="1"/>
</dbReference>